<dbReference type="Proteomes" id="UP000583929">
    <property type="component" value="Unassembled WGS sequence"/>
</dbReference>
<evidence type="ECO:0000256" key="2">
    <source>
        <dbReference type="PROSITE-ProRule" id="PRU00708"/>
    </source>
</evidence>
<dbReference type="GO" id="GO:0003723">
    <property type="term" value="F:RNA binding"/>
    <property type="evidence" value="ECO:0007669"/>
    <property type="project" value="InterPro"/>
</dbReference>
<dbReference type="NCBIfam" id="TIGR00756">
    <property type="entry name" value="PPR"/>
    <property type="match status" value="5"/>
</dbReference>
<dbReference type="Pfam" id="PF12854">
    <property type="entry name" value="PPR_1"/>
    <property type="match status" value="1"/>
</dbReference>
<dbReference type="InterPro" id="IPR046960">
    <property type="entry name" value="PPR_At4g14850-like_plant"/>
</dbReference>
<dbReference type="Proteomes" id="UP000525078">
    <property type="component" value="Unassembled WGS sequence"/>
</dbReference>
<dbReference type="FunFam" id="1.25.40.10:FF:000090">
    <property type="entry name" value="Pentatricopeptide repeat-containing protein, chloroplastic"/>
    <property type="match status" value="1"/>
</dbReference>
<name>A0A7J6E3T3_CANSA</name>
<evidence type="ECO:0000313" key="6">
    <source>
        <dbReference type="Proteomes" id="UP000583929"/>
    </source>
</evidence>
<comment type="caution">
    <text evidence="3">The sequence shown here is derived from an EMBL/GenBank/DDBJ whole genome shotgun (WGS) entry which is preliminary data.</text>
</comment>
<dbReference type="PANTHER" id="PTHR47926:SF347">
    <property type="entry name" value="PENTATRICOPEPTIDE REPEAT-CONTAINING PROTEIN"/>
    <property type="match status" value="1"/>
</dbReference>
<keyword evidence="1" id="KW-0677">Repeat</keyword>
<feature type="repeat" description="PPR" evidence="2">
    <location>
        <begin position="324"/>
        <end position="359"/>
    </location>
</feature>
<dbReference type="Pfam" id="PF01535">
    <property type="entry name" value="PPR"/>
    <property type="match status" value="6"/>
</dbReference>
<dbReference type="FunFam" id="1.25.40.10:FF:001486">
    <property type="entry name" value="Pentatricopeptide repeat-containing protein mitochondrial"/>
    <property type="match status" value="1"/>
</dbReference>
<dbReference type="EMBL" id="JAATIP010000300">
    <property type="protein sequence ID" value="KAF4353075.1"/>
    <property type="molecule type" value="Genomic_DNA"/>
</dbReference>
<dbReference type="FunFam" id="1.25.40.10:FF:000606">
    <property type="entry name" value="Putative pentatricopeptide repeat-containing protein"/>
    <property type="match status" value="1"/>
</dbReference>
<feature type="repeat" description="PPR" evidence="2">
    <location>
        <begin position="130"/>
        <end position="164"/>
    </location>
</feature>
<dbReference type="InterPro" id="IPR011990">
    <property type="entry name" value="TPR-like_helical_dom_sf"/>
</dbReference>
<dbReference type="Pfam" id="PF13041">
    <property type="entry name" value="PPR_2"/>
    <property type="match status" value="1"/>
</dbReference>
<reference evidence="5 6" key="1">
    <citation type="journal article" date="2020" name="bioRxiv">
        <title>Sequence and annotation of 42 cannabis genomes reveals extensive copy number variation in cannabinoid synthesis and pathogen resistance genes.</title>
        <authorList>
            <person name="Mckernan K.J."/>
            <person name="Helbert Y."/>
            <person name="Kane L.T."/>
            <person name="Ebling H."/>
            <person name="Zhang L."/>
            <person name="Liu B."/>
            <person name="Eaton Z."/>
            <person name="Mclaughlin S."/>
            <person name="Kingan S."/>
            <person name="Baybayan P."/>
            <person name="Concepcion G."/>
            <person name="Jordan M."/>
            <person name="Riva A."/>
            <person name="Barbazuk W."/>
            <person name="Harkins T."/>
        </authorList>
    </citation>
    <scope>NUCLEOTIDE SEQUENCE [LARGE SCALE GENOMIC DNA]</scope>
    <source>
        <strain evidence="5 6">cv. Jamaican Lion 4</strain>
        <strain evidence="4">Father</strain>
        <strain evidence="3">Mother</strain>
        <tissue evidence="3">Leaf</tissue>
    </source>
</reference>
<evidence type="ECO:0008006" key="7">
    <source>
        <dbReference type="Google" id="ProtNLM"/>
    </source>
</evidence>
<gene>
    <name evidence="3" type="ORF">F8388_016920</name>
    <name evidence="4" type="ORF">G4B88_006547</name>
</gene>
<evidence type="ECO:0000313" key="5">
    <source>
        <dbReference type="Proteomes" id="UP000525078"/>
    </source>
</evidence>
<evidence type="ECO:0000313" key="4">
    <source>
        <dbReference type="EMBL" id="KAF4389488.1"/>
    </source>
</evidence>
<sequence>MLRASTDMSWDFYCHQLHSYILRSGFGSDVSISNALIRFYVKLGSLNGAHKVFVEMPHPSVVSWNSIISGFVGSAQFSKALGSFLELDRSDIFVDLFSLTAALAACGPLSLLRLGRSVHSKIVKSGVENGIVVSNCLIDMYGKCGSVEEAMVVFSNMIDKDIISWNSAIAACAKNGDLKQAVCFVQQMPKPDTISYNELINGYAQFGEMEEAVEILSRMPNPDSSSWNSIITGFVNRNQAREALAVLCKMHLENLRTDEFTFSSILSGIAGLSALTWGMLIHCCSVKRGFDTCTVVGSALIDMYSKCGEVTKAELIFKSLADKNLITWNAMVSGFAHNGNSSRVLELFDQLQLERTVQPDEITFLNVLSACAHNRMPFETAFHYFKIMIEDYGIEPSIEHCCCMIRLMGQRGELRRRAVELIYELGFGGSALAWRALLGTCEGCTDLKLAKIAAAKVIELEGDKGYAYIVISNMYASYGKWEDVKAVRKLTREEGVRKIASYSWIEVVPYSPS</sequence>
<dbReference type="PANTHER" id="PTHR47926">
    <property type="entry name" value="PENTATRICOPEPTIDE REPEAT-CONTAINING PROTEIN"/>
    <property type="match status" value="1"/>
</dbReference>
<feature type="repeat" description="PPR" evidence="2">
    <location>
        <begin position="192"/>
        <end position="226"/>
    </location>
</feature>
<protein>
    <recommendedName>
        <fullName evidence="7">Pentatricopeptide repeat-containing protein</fullName>
    </recommendedName>
</protein>
<dbReference type="EMBL" id="JAATIQ010000067">
    <property type="protein sequence ID" value="KAF4389488.1"/>
    <property type="molecule type" value="Genomic_DNA"/>
</dbReference>
<dbReference type="Gene3D" id="1.25.40.10">
    <property type="entry name" value="Tetratricopeptide repeat domain"/>
    <property type="match status" value="4"/>
</dbReference>
<proteinExistence type="predicted"/>
<dbReference type="AlphaFoldDB" id="A0A7J6E3T3"/>
<dbReference type="InterPro" id="IPR002885">
    <property type="entry name" value="PPR_rpt"/>
</dbReference>
<accession>A0A7J6E3T3</accession>
<dbReference type="PROSITE" id="PS51375">
    <property type="entry name" value="PPR"/>
    <property type="match status" value="3"/>
</dbReference>
<dbReference type="GO" id="GO:0009451">
    <property type="term" value="P:RNA modification"/>
    <property type="evidence" value="ECO:0007669"/>
    <property type="project" value="InterPro"/>
</dbReference>
<evidence type="ECO:0000256" key="1">
    <source>
        <dbReference type="ARBA" id="ARBA00022737"/>
    </source>
</evidence>
<evidence type="ECO:0000313" key="3">
    <source>
        <dbReference type="EMBL" id="KAF4353075.1"/>
    </source>
</evidence>
<keyword evidence="6" id="KW-1185">Reference proteome</keyword>
<dbReference type="Pfam" id="PF20431">
    <property type="entry name" value="E_motif"/>
    <property type="match status" value="1"/>
</dbReference>
<organism evidence="3 5">
    <name type="scientific">Cannabis sativa</name>
    <name type="common">Hemp</name>
    <name type="synonym">Marijuana</name>
    <dbReference type="NCBI Taxonomy" id="3483"/>
    <lineage>
        <taxon>Eukaryota</taxon>
        <taxon>Viridiplantae</taxon>
        <taxon>Streptophyta</taxon>
        <taxon>Embryophyta</taxon>
        <taxon>Tracheophyta</taxon>
        <taxon>Spermatophyta</taxon>
        <taxon>Magnoliopsida</taxon>
        <taxon>eudicotyledons</taxon>
        <taxon>Gunneridae</taxon>
        <taxon>Pentapetalae</taxon>
        <taxon>rosids</taxon>
        <taxon>fabids</taxon>
        <taxon>Rosales</taxon>
        <taxon>Cannabaceae</taxon>
        <taxon>Cannabis</taxon>
    </lineage>
</organism>
<dbReference type="InterPro" id="IPR046848">
    <property type="entry name" value="E_motif"/>
</dbReference>